<reference evidence="1 2" key="1">
    <citation type="submission" date="2024-09" db="EMBL/GenBank/DDBJ databases">
        <title>Chromosome-scale assembly of Riccia sorocarpa.</title>
        <authorList>
            <person name="Paukszto L."/>
        </authorList>
    </citation>
    <scope>NUCLEOTIDE SEQUENCE [LARGE SCALE GENOMIC DNA]</scope>
    <source>
        <strain evidence="1">LP-2024</strain>
        <tissue evidence="1">Aerial parts of the thallus</tissue>
    </source>
</reference>
<evidence type="ECO:0000313" key="1">
    <source>
        <dbReference type="EMBL" id="KAL3683987.1"/>
    </source>
</evidence>
<dbReference type="PANTHER" id="PTHR33917:SF3">
    <property type="entry name" value="PROTEIN EXECUTER 1, CHLOROPLASTIC"/>
    <property type="match status" value="1"/>
</dbReference>
<accession>A0ABD3GXJ7</accession>
<protein>
    <submittedName>
        <fullName evidence="1">Uncharacterized protein</fullName>
    </submittedName>
</protein>
<name>A0ABD3GXJ7_9MARC</name>
<dbReference type="InterPro" id="IPR044680">
    <property type="entry name" value="EX1/2"/>
</dbReference>
<proteinExistence type="predicted"/>
<dbReference type="EMBL" id="JBJQOH010000006">
    <property type="protein sequence ID" value="KAL3683987.1"/>
    <property type="molecule type" value="Genomic_DNA"/>
</dbReference>
<dbReference type="PANTHER" id="PTHR33917">
    <property type="entry name" value="PROTEIN EXECUTER 1, CHLOROPLASTIC"/>
    <property type="match status" value="1"/>
</dbReference>
<evidence type="ECO:0000313" key="2">
    <source>
        <dbReference type="Proteomes" id="UP001633002"/>
    </source>
</evidence>
<gene>
    <name evidence="1" type="ORF">R1sor_002009</name>
</gene>
<keyword evidence="2" id="KW-1185">Reference proteome</keyword>
<comment type="caution">
    <text evidence="1">The sequence shown here is derived from an EMBL/GenBank/DDBJ whole genome shotgun (WGS) entry which is preliminary data.</text>
</comment>
<dbReference type="Proteomes" id="UP001633002">
    <property type="component" value="Unassembled WGS sequence"/>
</dbReference>
<sequence length="76" mass="8364">MVPGWGIGAACCWERGRQLATAGPGIPLFEVFVTNDGENNYRKQGGGHTNGAELGFVYSVPERHFLVLFNRLKLQD</sequence>
<dbReference type="AlphaFoldDB" id="A0ABD3GXJ7"/>
<organism evidence="1 2">
    <name type="scientific">Riccia sorocarpa</name>
    <dbReference type="NCBI Taxonomy" id="122646"/>
    <lineage>
        <taxon>Eukaryota</taxon>
        <taxon>Viridiplantae</taxon>
        <taxon>Streptophyta</taxon>
        <taxon>Embryophyta</taxon>
        <taxon>Marchantiophyta</taxon>
        <taxon>Marchantiopsida</taxon>
        <taxon>Marchantiidae</taxon>
        <taxon>Marchantiales</taxon>
        <taxon>Ricciaceae</taxon>
        <taxon>Riccia</taxon>
    </lineage>
</organism>